<keyword evidence="2" id="KW-1185">Reference proteome</keyword>
<dbReference type="Pfam" id="PF20118">
    <property type="entry name" value="DUF6508"/>
    <property type="match status" value="1"/>
</dbReference>
<dbReference type="AlphaFoldDB" id="A0A0S7C791"/>
<dbReference type="STRING" id="1678841.TBC1_12659"/>
<evidence type="ECO:0000313" key="1">
    <source>
        <dbReference type="EMBL" id="GAP44847.1"/>
    </source>
</evidence>
<gene>
    <name evidence="1" type="ORF">TBC1_12659</name>
</gene>
<name>A0A0S7C791_9BACT</name>
<dbReference type="RefSeq" id="WP_062044747.1">
    <property type="nucleotide sequence ID" value="NZ_DF968183.1"/>
</dbReference>
<sequence length="139" mass="15804">MPPSPNPNHWRPLIELIPAIERTRQFGAYPEPVQLAENLSVCSGISNSEIAGEFLHRVYESGLMYDFDWMSWDFGKSALQNRFGDNFSHYDLETLNKFIIAIVRNDKYCEGYLVSKFSDGTILSILKAAESIVNHKESG</sequence>
<dbReference type="InterPro" id="IPR045425">
    <property type="entry name" value="DUF6508"/>
</dbReference>
<accession>A0A0S7C791</accession>
<dbReference type="EMBL" id="DF968183">
    <property type="protein sequence ID" value="GAP44847.1"/>
    <property type="molecule type" value="Genomic_DNA"/>
</dbReference>
<dbReference type="Proteomes" id="UP000053091">
    <property type="component" value="Unassembled WGS sequence"/>
</dbReference>
<organism evidence="1">
    <name type="scientific">Lentimicrobium saccharophilum</name>
    <dbReference type="NCBI Taxonomy" id="1678841"/>
    <lineage>
        <taxon>Bacteria</taxon>
        <taxon>Pseudomonadati</taxon>
        <taxon>Bacteroidota</taxon>
        <taxon>Bacteroidia</taxon>
        <taxon>Bacteroidales</taxon>
        <taxon>Lentimicrobiaceae</taxon>
        <taxon>Lentimicrobium</taxon>
    </lineage>
</organism>
<evidence type="ECO:0000313" key="2">
    <source>
        <dbReference type="Proteomes" id="UP000053091"/>
    </source>
</evidence>
<proteinExistence type="predicted"/>
<protein>
    <submittedName>
        <fullName evidence="1">Uncharacterized protein</fullName>
    </submittedName>
</protein>
<reference evidence="1" key="1">
    <citation type="journal article" date="2015" name="Genome Announc.">
        <title>Draft Genome Sequence of Bacteroidales Strain TBC1, a Novel Isolate from a Methanogenic Wastewater Treatment System.</title>
        <authorList>
            <person name="Tourlousse D.M."/>
            <person name="Matsuura N."/>
            <person name="Sun L."/>
            <person name="Toyonaga M."/>
            <person name="Kuroda K."/>
            <person name="Ohashi A."/>
            <person name="Cruz R."/>
            <person name="Yamaguchi T."/>
            <person name="Sekiguchi Y."/>
        </authorList>
    </citation>
    <scope>NUCLEOTIDE SEQUENCE [LARGE SCALE GENOMIC DNA]</scope>
    <source>
        <strain evidence="1">TBC1</strain>
    </source>
</reference>
<dbReference type="OrthoDB" id="9806482at2"/>